<comment type="caution">
    <text evidence="3">The sequence shown here is derived from an EMBL/GenBank/DDBJ whole genome shotgun (WGS) entry which is preliminary data.</text>
</comment>
<dbReference type="Pfam" id="PF13847">
    <property type="entry name" value="Methyltransf_31"/>
    <property type="match status" value="1"/>
</dbReference>
<accession>A0ABQ5ZBG5</accession>
<evidence type="ECO:0000259" key="2">
    <source>
        <dbReference type="Pfam" id="PF13847"/>
    </source>
</evidence>
<dbReference type="Proteomes" id="UP001156702">
    <property type="component" value="Unassembled WGS sequence"/>
</dbReference>
<feature type="domain" description="Methyltransferase" evidence="2">
    <location>
        <begin position="45"/>
        <end position="156"/>
    </location>
</feature>
<dbReference type="SUPFAM" id="SSF53335">
    <property type="entry name" value="S-adenosyl-L-methionine-dependent methyltransferases"/>
    <property type="match status" value="1"/>
</dbReference>
<evidence type="ECO:0008006" key="5">
    <source>
        <dbReference type="Google" id="ProtNLM"/>
    </source>
</evidence>
<dbReference type="InterPro" id="IPR018773">
    <property type="entry name" value="MeTrfase_reg_dom_prd"/>
</dbReference>
<gene>
    <name evidence="3" type="ORF">GCM10007923_00400</name>
</gene>
<dbReference type="RefSeq" id="WP_245081891.1">
    <property type="nucleotide sequence ID" value="NZ_BSOP01000001.1"/>
</dbReference>
<dbReference type="Pfam" id="PF10119">
    <property type="entry name" value="MethyTransf_Reg"/>
    <property type="match status" value="1"/>
</dbReference>
<keyword evidence="4" id="KW-1185">Reference proteome</keyword>
<dbReference type="Gene3D" id="3.40.50.150">
    <property type="entry name" value="Vaccinia Virus protein VP39"/>
    <property type="match status" value="1"/>
</dbReference>
<protein>
    <recommendedName>
        <fullName evidence="5">Methyltransferase domain-containing protein</fullName>
    </recommendedName>
</protein>
<dbReference type="CDD" id="cd02440">
    <property type="entry name" value="AdoMet_MTases"/>
    <property type="match status" value="1"/>
</dbReference>
<sequence>MSENWSSGYVTDLSYTHGFYKEMSPALLRFAAAACSVRANTGSRDKTTYCELGSGQGLTSNILAAANPDIEFYATDFNPEQIYNAQAIADAANLKNIHFFDDSFSDFDKRSDLPQFNVISLHGIYSWIAKEHRDTIIRFIERRLKPGGVVYISYNCLPGWAGSSPLRHLMRMQAERSVGSTPQRIDAALAFLDRFQEQEPRFFKATPGAKERVQRLKGVSRNYIAHEYLNADWTLFYHSDVAAELSRARLSYVGSADILDHVDSIHLTDAQQAFVKEAPDATMRETLRDYILNRQFRKDIFIRGAVSLGVPEAREEWLDTRFALVGNGSDIPMKLKGTLGEVTLQEAAYKPVIAAFENAGGSITLRQVVSDKAIAGLGWNRLQRVLLTLVGAGHLQPCPGEDTNAPARKESIRRFNDVILAKARHSGDLSYLASPVTGSGVPVNRFMQLFLLAVQENSADPVAYVWNVFRQNNQKLTKDGKALETDEENIASLKERYADFQKHMPVLKRLGIA</sequence>
<dbReference type="InterPro" id="IPR025714">
    <property type="entry name" value="Methyltranfer_dom"/>
</dbReference>
<dbReference type="EMBL" id="BSOP01000001">
    <property type="protein sequence ID" value="GLR48836.1"/>
    <property type="molecule type" value="Genomic_DNA"/>
</dbReference>
<evidence type="ECO:0000313" key="3">
    <source>
        <dbReference type="EMBL" id="GLR48836.1"/>
    </source>
</evidence>
<dbReference type="InterPro" id="IPR029063">
    <property type="entry name" value="SAM-dependent_MTases_sf"/>
</dbReference>
<organism evidence="3 4">
    <name type="scientific">Shinella yambaruensis</name>
    <dbReference type="NCBI Taxonomy" id="415996"/>
    <lineage>
        <taxon>Bacteria</taxon>
        <taxon>Pseudomonadati</taxon>
        <taxon>Pseudomonadota</taxon>
        <taxon>Alphaproteobacteria</taxon>
        <taxon>Hyphomicrobiales</taxon>
        <taxon>Rhizobiaceae</taxon>
        <taxon>Shinella</taxon>
    </lineage>
</organism>
<feature type="domain" description="Methyltransferase regulatory" evidence="1">
    <location>
        <begin position="221"/>
        <end position="303"/>
    </location>
</feature>
<proteinExistence type="predicted"/>
<evidence type="ECO:0000259" key="1">
    <source>
        <dbReference type="Pfam" id="PF10119"/>
    </source>
</evidence>
<reference evidence="4" key="1">
    <citation type="journal article" date="2019" name="Int. J. Syst. Evol. Microbiol.">
        <title>The Global Catalogue of Microorganisms (GCM) 10K type strain sequencing project: providing services to taxonomists for standard genome sequencing and annotation.</title>
        <authorList>
            <consortium name="The Broad Institute Genomics Platform"/>
            <consortium name="The Broad Institute Genome Sequencing Center for Infectious Disease"/>
            <person name="Wu L."/>
            <person name="Ma J."/>
        </authorList>
    </citation>
    <scope>NUCLEOTIDE SEQUENCE [LARGE SCALE GENOMIC DNA]</scope>
    <source>
        <strain evidence="4">NBRC 102122</strain>
    </source>
</reference>
<evidence type="ECO:0000313" key="4">
    <source>
        <dbReference type="Proteomes" id="UP001156702"/>
    </source>
</evidence>
<name>A0ABQ5ZBG5_9HYPH</name>